<comment type="caution">
    <text evidence="2">The sequence shown here is derived from an EMBL/GenBank/DDBJ whole genome shotgun (WGS) entry which is preliminary data.</text>
</comment>
<organism evidence="2 3">
    <name type="scientific">Corallococcus caeni</name>
    <dbReference type="NCBI Taxonomy" id="3082388"/>
    <lineage>
        <taxon>Bacteria</taxon>
        <taxon>Pseudomonadati</taxon>
        <taxon>Myxococcota</taxon>
        <taxon>Myxococcia</taxon>
        <taxon>Myxococcales</taxon>
        <taxon>Cystobacterineae</taxon>
        <taxon>Myxococcaceae</taxon>
        <taxon>Corallococcus</taxon>
    </lineage>
</organism>
<sequence>MTFPSLSSLTQPFAMNPFIRSLSAAALLLAAPEALAGDPAPRPPNALLYETYAFSGTLNGQPTTVFAPALSGSMALSERLSLNAAWLFAYAPSRAGGPTAFQAGNPSVGLGGVLYDDGALKVRTGGNLVLPFTLITDPDDFGTALLRRAATLRGNSGFSLVAPGLLGLTPWADVTLRQGRWRFALDGRVPMSAQLSEKRGQRVDAVFQGSGTASVDLTSHVLVGSTFQAIYVSTAAEGADPTFLALIPHVRVYGSAGFVEGRLVMNLDAPLGFAFSDNGLWAAALALGTTF</sequence>
<gene>
    <name evidence="2" type="ORF">ASNO1_01080</name>
</gene>
<protein>
    <recommendedName>
        <fullName evidence="4">Transporter</fullName>
    </recommendedName>
</protein>
<proteinExistence type="predicted"/>
<dbReference type="EMBL" id="BTTX01000001">
    <property type="protein sequence ID" value="GMU03856.1"/>
    <property type="molecule type" value="Genomic_DNA"/>
</dbReference>
<evidence type="ECO:0000313" key="3">
    <source>
        <dbReference type="Proteomes" id="UP001342631"/>
    </source>
</evidence>
<feature type="signal peptide" evidence="1">
    <location>
        <begin position="1"/>
        <end position="36"/>
    </location>
</feature>
<reference evidence="2 3" key="1">
    <citation type="journal article" date="2024" name="Arch. Microbiol.">
        <title>Corallococcus caeni sp. nov., a novel myxobacterium isolated from activated sludge.</title>
        <authorList>
            <person name="Tomita S."/>
            <person name="Nakai R."/>
            <person name="Kuroda K."/>
            <person name="Kurashita H."/>
            <person name="Hatamoto M."/>
            <person name="Yamaguchi T."/>
            <person name="Narihiro T."/>
        </authorList>
    </citation>
    <scope>NUCLEOTIDE SEQUENCE [LARGE SCALE GENOMIC DNA]</scope>
    <source>
        <strain evidence="2 3">NO1</strain>
    </source>
</reference>
<accession>A0ABQ6QJH2</accession>
<keyword evidence="1" id="KW-0732">Signal</keyword>
<dbReference type="Proteomes" id="UP001342631">
    <property type="component" value="Unassembled WGS sequence"/>
</dbReference>
<evidence type="ECO:0000256" key="1">
    <source>
        <dbReference type="SAM" id="SignalP"/>
    </source>
</evidence>
<name>A0ABQ6QJH2_9BACT</name>
<keyword evidence="3" id="KW-1185">Reference proteome</keyword>
<evidence type="ECO:0000313" key="2">
    <source>
        <dbReference type="EMBL" id="GMU03856.1"/>
    </source>
</evidence>
<evidence type="ECO:0008006" key="4">
    <source>
        <dbReference type="Google" id="ProtNLM"/>
    </source>
</evidence>
<feature type="chain" id="PRO_5047008674" description="Transporter" evidence="1">
    <location>
        <begin position="37"/>
        <end position="291"/>
    </location>
</feature>